<organism evidence="2 3">
    <name type="scientific">Cryptolaemus montrouzieri</name>
    <dbReference type="NCBI Taxonomy" id="559131"/>
    <lineage>
        <taxon>Eukaryota</taxon>
        <taxon>Metazoa</taxon>
        <taxon>Ecdysozoa</taxon>
        <taxon>Arthropoda</taxon>
        <taxon>Hexapoda</taxon>
        <taxon>Insecta</taxon>
        <taxon>Pterygota</taxon>
        <taxon>Neoptera</taxon>
        <taxon>Endopterygota</taxon>
        <taxon>Coleoptera</taxon>
        <taxon>Polyphaga</taxon>
        <taxon>Cucujiformia</taxon>
        <taxon>Coccinelloidea</taxon>
        <taxon>Coccinellidae</taxon>
        <taxon>Scymninae</taxon>
        <taxon>Scymnini</taxon>
        <taxon>Cryptolaemus</taxon>
    </lineage>
</organism>
<protein>
    <submittedName>
        <fullName evidence="2">Uncharacterized protein</fullName>
    </submittedName>
</protein>
<name>A0ABD2MTH9_9CUCU</name>
<sequence>MINKVINHNPEPIFNVYQRPNGYYWLKVIFMFCILYLRQAIHKIKLSLKNKETLEKYYSELEKTHKLSNHNQPIDAVYFNAANETGEHLVVGTARRKNGLIDGFMYVKIRDNEIGLLESSKLPDTSLYQKTVEEKYGAEGLEIQCVEPMKKWKITYRGKMKKYSDPKQCFDVDLLVMYTSELPFFNFDTDMDPWCMAKCIALEKWSSEYFKLLKQHHQTHYEQHGNIKGNILIDGKVFPINMESMRDHTFGNHREWRNLHKYNLQMFTTENGDRFTVGDVCFPLTVSSFKMGYVYSAADKKIYPITYNDFQLYQHGESGKPPQDYAFTIEAGGKTYIVKVDVIDSPHFFISKDWECKVYERLCTFKVNGLKGWGASEWQQRNILGKNILGTQNASSTSLNIQKSTEVSNVRKIPAVRRLVGVKSTELFETMLKK</sequence>
<dbReference type="Proteomes" id="UP001516400">
    <property type="component" value="Unassembled WGS sequence"/>
</dbReference>
<reference evidence="2 3" key="1">
    <citation type="journal article" date="2021" name="BMC Biol.">
        <title>Horizontally acquired antibacterial genes associated with adaptive radiation of ladybird beetles.</title>
        <authorList>
            <person name="Li H.S."/>
            <person name="Tang X.F."/>
            <person name="Huang Y.H."/>
            <person name="Xu Z.Y."/>
            <person name="Chen M.L."/>
            <person name="Du X.Y."/>
            <person name="Qiu B.Y."/>
            <person name="Chen P.T."/>
            <person name="Zhang W."/>
            <person name="Slipinski A."/>
            <person name="Escalona H.E."/>
            <person name="Waterhouse R.M."/>
            <person name="Zwick A."/>
            <person name="Pang H."/>
        </authorList>
    </citation>
    <scope>NUCLEOTIDE SEQUENCE [LARGE SCALE GENOMIC DNA]</scope>
    <source>
        <strain evidence="2">SYSU2018</strain>
    </source>
</reference>
<evidence type="ECO:0000313" key="3">
    <source>
        <dbReference type="Proteomes" id="UP001516400"/>
    </source>
</evidence>
<dbReference type="AlphaFoldDB" id="A0ABD2MTH9"/>
<proteinExistence type="predicted"/>
<dbReference type="PANTHER" id="PTHR34717:SF1">
    <property type="entry name" value="EG:BACR7A4.20 PROTEIN"/>
    <property type="match status" value="1"/>
</dbReference>
<keyword evidence="3" id="KW-1185">Reference proteome</keyword>
<accession>A0ABD2MTH9</accession>
<dbReference type="EMBL" id="JABFTP020000021">
    <property type="protein sequence ID" value="KAL3269693.1"/>
    <property type="molecule type" value="Genomic_DNA"/>
</dbReference>
<keyword evidence="1" id="KW-0812">Transmembrane</keyword>
<dbReference type="PANTHER" id="PTHR34717">
    <property type="entry name" value="EG:BACR7A4.20 PROTEIN"/>
    <property type="match status" value="1"/>
</dbReference>
<evidence type="ECO:0000313" key="2">
    <source>
        <dbReference type="EMBL" id="KAL3269693.1"/>
    </source>
</evidence>
<gene>
    <name evidence="2" type="ORF">HHI36_008753</name>
</gene>
<evidence type="ECO:0000256" key="1">
    <source>
        <dbReference type="SAM" id="Phobius"/>
    </source>
</evidence>
<keyword evidence="1" id="KW-0472">Membrane</keyword>
<keyword evidence="1" id="KW-1133">Transmembrane helix</keyword>
<comment type="caution">
    <text evidence="2">The sequence shown here is derived from an EMBL/GenBank/DDBJ whole genome shotgun (WGS) entry which is preliminary data.</text>
</comment>
<feature type="transmembrane region" description="Helical" evidence="1">
    <location>
        <begin position="22"/>
        <end position="41"/>
    </location>
</feature>